<accession>A0ABQ2K5R7</accession>
<keyword evidence="6" id="KW-1185">Reference proteome</keyword>
<proteinExistence type="predicted"/>
<dbReference type="InterPro" id="IPR018060">
    <property type="entry name" value="HTH_AraC"/>
</dbReference>
<evidence type="ECO:0000256" key="2">
    <source>
        <dbReference type="ARBA" id="ARBA00023125"/>
    </source>
</evidence>
<sequence length="248" mass="26052">MWLGAGHALYLGPSLRLDRHSGSVACLAVGLDTPFTVHADAIGARTVRTVLVPPRTPHRIVADGRMLFCYLDSGSPRAAACRDRMLEQTGGFGFDHVEETTLIRRAADSAPAAVLDLACGARTPDIDPRIATATAILCADPAAAISADQLAAAVHLSKSRLLHLFSAQAGTTFRRYRVWARMLAVGRAVADGADLTTAAANAGFASPSHFSDTFHAMFGLTAADLLGAGARIIVDDPGLLLPQEETAR</sequence>
<gene>
    <name evidence="5" type="ORF">GCM10011610_06940</name>
</gene>
<dbReference type="Proteomes" id="UP000658127">
    <property type="component" value="Unassembled WGS sequence"/>
</dbReference>
<evidence type="ECO:0000313" key="5">
    <source>
        <dbReference type="EMBL" id="GGN69050.1"/>
    </source>
</evidence>
<evidence type="ECO:0000256" key="1">
    <source>
        <dbReference type="ARBA" id="ARBA00023015"/>
    </source>
</evidence>
<dbReference type="SMART" id="SM00342">
    <property type="entry name" value="HTH_ARAC"/>
    <property type="match status" value="1"/>
</dbReference>
<comment type="caution">
    <text evidence="5">The sequence shown here is derived from an EMBL/GenBank/DDBJ whole genome shotgun (WGS) entry which is preliminary data.</text>
</comment>
<dbReference type="InterPro" id="IPR009057">
    <property type="entry name" value="Homeodomain-like_sf"/>
</dbReference>
<evidence type="ECO:0000256" key="3">
    <source>
        <dbReference type="ARBA" id="ARBA00023163"/>
    </source>
</evidence>
<name>A0ABQ2K5R7_9NOCA</name>
<reference evidence="6" key="1">
    <citation type="journal article" date="2019" name="Int. J. Syst. Evol. Microbiol.">
        <title>The Global Catalogue of Microorganisms (GCM) 10K type strain sequencing project: providing services to taxonomists for standard genome sequencing and annotation.</title>
        <authorList>
            <consortium name="The Broad Institute Genomics Platform"/>
            <consortium name="The Broad Institute Genome Sequencing Center for Infectious Disease"/>
            <person name="Wu L."/>
            <person name="Ma J."/>
        </authorList>
    </citation>
    <scope>NUCLEOTIDE SEQUENCE [LARGE SCALE GENOMIC DNA]</scope>
    <source>
        <strain evidence="6">CGMCC 4.7329</strain>
    </source>
</reference>
<organism evidence="5 6">
    <name type="scientific">Nocardia rhizosphaerihabitans</name>
    <dbReference type="NCBI Taxonomy" id="1691570"/>
    <lineage>
        <taxon>Bacteria</taxon>
        <taxon>Bacillati</taxon>
        <taxon>Actinomycetota</taxon>
        <taxon>Actinomycetes</taxon>
        <taxon>Mycobacteriales</taxon>
        <taxon>Nocardiaceae</taxon>
        <taxon>Nocardia</taxon>
    </lineage>
</organism>
<feature type="domain" description="HTH araC/xylS-type" evidence="4">
    <location>
        <begin position="131"/>
        <end position="228"/>
    </location>
</feature>
<evidence type="ECO:0000259" key="4">
    <source>
        <dbReference type="PROSITE" id="PS01124"/>
    </source>
</evidence>
<dbReference type="Gene3D" id="1.10.10.60">
    <property type="entry name" value="Homeodomain-like"/>
    <property type="match status" value="1"/>
</dbReference>
<dbReference type="SUPFAM" id="SSF46689">
    <property type="entry name" value="Homeodomain-like"/>
    <property type="match status" value="1"/>
</dbReference>
<dbReference type="PROSITE" id="PS01124">
    <property type="entry name" value="HTH_ARAC_FAMILY_2"/>
    <property type="match status" value="1"/>
</dbReference>
<protein>
    <submittedName>
        <fullName evidence="5">Transcriptional regulator</fullName>
    </submittedName>
</protein>
<keyword evidence="2" id="KW-0238">DNA-binding</keyword>
<dbReference type="Pfam" id="PF12833">
    <property type="entry name" value="HTH_18"/>
    <property type="match status" value="1"/>
</dbReference>
<evidence type="ECO:0000313" key="6">
    <source>
        <dbReference type="Proteomes" id="UP000658127"/>
    </source>
</evidence>
<dbReference type="PANTHER" id="PTHR46796">
    <property type="entry name" value="HTH-TYPE TRANSCRIPTIONAL ACTIVATOR RHAS-RELATED"/>
    <property type="match status" value="1"/>
</dbReference>
<keyword evidence="1" id="KW-0805">Transcription regulation</keyword>
<keyword evidence="3" id="KW-0804">Transcription</keyword>
<dbReference type="EMBL" id="BMNE01000001">
    <property type="protein sequence ID" value="GGN69050.1"/>
    <property type="molecule type" value="Genomic_DNA"/>
</dbReference>
<dbReference type="InterPro" id="IPR050204">
    <property type="entry name" value="AraC_XylS_family_regulators"/>
</dbReference>